<evidence type="ECO:0000256" key="6">
    <source>
        <dbReference type="ARBA" id="ARBA00023136"/>
    </source>
</evidence>
<dbReference type="GO" id="GO:0012505">
    <property type="term" value="C:endomembrane system"/>
    <property type="evidence" value="ECO:0007669"/>
    <property type="project" value="UniProtKB-SubCell"/>
</dbReference>
<evidence type="ECO:0000259" key="8">
    <source>
        <dbReference type="PROSITE" id="PS50850"/>
    </source>
</evidence>
<dbReference type="Gene3D" id="1.20.1250.20">
    <property type="entry name" value="MFS general substrate transporter like domains"/>
    <property type="match status" value="1"/>
</dbReference>
<evidence type="ECO:0000256" key="4">
    <source>
        <dbReference type="ARBA" id="ARBA00022692"/>
    </source>
</evidence>
<dbReference type="Pfam" id="PF07690">
    <property type="entry name" value="MFS_1"/>
    <property type="match status" value="1"/>
</dbReference>
<dbReference type="GO" id="GO:0000329">
    <property type="term" value="C:fungal-type vacuole membrane"/>
    <property type="evidence" value="ECO:0007669"/>
    <property type="project" value="TreeGrafter"/>
</dbReference>
<accession>A0A8S0WYG9</accession>
<evidence type="ECO:0000256" key="2">
    <source>
        <dbReference type="ARBA" id="ARBA00008335"/>
    </source>
</evidence>
<evidence type="ECO:0000256" key="3">
    <source>
        <dbReference type="ARBA" id="ARBA00022448"/>
    </source>
</evidence>
<keyword evidence="3" id="KW-0813">Transport</keyword>
<dbReference type="PROSITE" id="PS50850">
    <property type="entry name" value="MFS"/>
    <property type="match status" value="1"/>
</dbReference>
<dbReference type="EMBL" id="CACVBS010000071">
    <property type="protein sequence ID" value="CAA7268906.1"/>
    <property type="molecule type" value="Genomic_DNA"/>
</dbReference>
<feature type="transmembrane region" description="Helical" evidence="7">
    <location>
        <begin position="361"/>
        <end position="386"/>
    </location>
</feature>
<reference evidence="9 10" key="1">
    <citation type="submission" date="2020-01" db="EMBL/GenBank/DDBJ databases">
        <authorList>
            <person name="Gupta K D."/>
        </authorList>
    </citation>
    <scope>NUCLEOTIDE SEQUENCE [LARGE SCALE GENOMIC DNA]</scope>
</reference>
<dbReference type="AlphaFoldDB" id="A0A8S0WYG9"/>
<sequence length="529" mass="56194">MSEETTPLLRENTQPNYTVCDSEHGGEEPPKKSHLVFVIPMAVGIFLCAMDQTIIVSSYASIGSDLNELHNTSWIATSYLLTITSFQPLYGKLSDIFGRKSCLLFAYTIFAIGCLLCGLSRNMTELVASRAFAGIGGGGMQTIVSIIMSDVVPLRERGTWQGVLNIVFATGNSVGASLGGYLADTIGWRWAFLIQVPITVVAILAVSLALQLPKKETGDFMTNLKRIDFGGAISLVVAVFCLLFGLDRGGNVGWSDQLTIASLSAFAVAFTVFVFVEMEFATEPFAPKRIIVNRSLIASYLVNFFGIAGSFTMLFHISLYFQAVQAQTASQAGLWLILCVVGAVSGSVAGGLIIQATGKFYVITVLGYVALFVGSALVTLTSGVVITSIAGIAIGLVISSIGNGSGITTSLISLIANAGQADQAIATAVSYLFRSLGSVVGLSVGSTLVQMSLQSSLRGKLSGADVDEIIKKVRESLKYLDELDPYTRAVVRTSYEDAIHVTFWFSVALAACGLVASVFIKEKNLAART</sequence>
<feature type="transmembrane region" description="Helical" evidence="7">
    <location>
        <begin position="35"/>
        <end position="60"/>
    </location>
</feature>
<comment type="subcellular location">
    <subcellularLocation>
        <location evidence="1">Endomembrane system</location>
        <topology evidence="1">Multi-pass membrane protein</topology>
    </subcellularLocation>
</comment>
<feature type="transmembrane region" description="Helical" evidence="7">
    <location>
        <begin position="229"/>
        <end position="246"/>
    </location>
</feature>
<feature type="domain" description="Major facilitator superfamily (MFS) profile" evidence="8">
    <location>
        <begin position="37"/>
        <end position="525"/>
    </location>
</feature>
<dbReference type="InterPro" id="IPR020846">
    <property type="entry name" value="MFS_dom"/>
</dbReference>
<comment type="caution">
    <text evidence="9">The sequence shown here is derived from an EMBL/GenBank/DDBJ whole genome shotgun (WGS) entry which is preliminary data.</text>
</comment>
<organism evidence="9 10">
    <name type="scientific">Cyclocybe aegerita</name>
    <name type="common">Black poplar mushroom</name>
    <name type="synonym">Agrocybe aegerita</name>
    <dbReference type="NCBI Taxonomy" id="1973307"/>
    <lineage>
        <taxon>Eukaryota</taxon>
        <taxon>Fungi</taxon>
        <taxon>Dikarya</taxon>
        <taxon>Basidiomycota</taxon>
        <taxon>Agaricomycotina</taxon>
        <taxon>Agaricomycetes</taxon>
        <taxon>Agaricomycetidae</taxon>
        <taxon>Agaricales</taxon>
        <taxon>Agaricineae</taxon>
        <taxon>Bolbitiaceae</taxon>
        <taxon>Cyclocybe</taxon>
    </lineage>
</organism>
<feature type="transmembrane region" description="Helical" evidence="7">
    <location>
        <begin position="392"/>
        <end position="419"/>
    </location>
</feature>
<dbReference type="CDD" id="cd17502">
    <property type="entry name" value="MFS_Azr1_MDR_like"/>
    <property type="match status" value="1"/>
</dbReference>
<feature type="transmembrane region" description="Helical" evidence="7">
    <location>
        <begin position="297"/>
        <end position="321"/>
    </location>
</feature>
<evidence type="ECO:0000256" key="1">
    <source>
        <dbReference type="ARBA" id="ARBA00004127"/>
    </source>
</evidence>
<feature type="transmembrane region" description="Helical" evidence="7">
    <location>
        <begin position="258"/>
        <end position="276"/>
    </location>
</feature>
<dbReference type="InterPro" id="IPR036259">
    <property type="entry name" value="MFS_trans_sf"/>
</dbReference>
<feature type="transmembrane region" description="Helical" evidence="7">
    <location>
        <begin position="127"/>
        <end position="151"/>
    </location>
</feature>
<name>A0A8S0WYG9_CYCAE</name>
<keyword evidence="5 7" id="KW-1133">Transmembrane helix</keyword>
<protein>
    <recommendedName>
        <fullName evidence="8">Major facilitator superfamily (MFS) profile domain-containing protein</fullName>
    </recommendedName>
</protein>
<dbReference type="Gene3D" id="1.20.1720.10">
    <property type="entry name" value="Multidrug resistance protein D"/>
    <property type="match status" value="1"/>
</dbReference>
<feature type="transmembrane region" description="Helical" evidence="7">
    <location>
        <begin position="163"/>
        <end position="182"/>
    </location>
</feature>
<dbReference type="InterPro" id="IPR011701">
    <property type="entry name" value="MFS"/>
</dbReference>
<feature type="transmembrane region" description="Helical" evidence="7">
    <location>
        <begin position="102"/>
        <end position="121"/>
    </location>
</feature>
<evidence type="ECO:0000313" key="10">
    <source>
        <dbReference type="Proteomes" id="UP000467700"/>
    </source>
</evidence>
<evidence type="ECO:0000256" key="5">
    <source>
        <dbReference type="ARBA" id="ARBA00022989"/>
    </source>
</evidence>
<dbReference type="PANTHER" id="PTHR23501:SF84">
    <property type="entry name" value="VACUOLAR MEMBRANE AMINO ACID UPTAKE TRANSPORTER FNX2"/>
    <property type="match status" value="1"/>
</dbReference>
<dbReference type="SUPFAM" id="SSF103473">
    <property type="entry name" value="MFS general substrate transporter"/>
    <property type="match status" value="1"/>
</dbReference>
<proteinExistence type="inferred from homology"/>
<dbReference type="FunFam" id="1.20.1720.10:FF:000013">
    <property type="entry name" value="Related to multidrug resistance proteins"/>
    <property type="match status" value="1"/>
</dbReference>
<keyword evidence="4 7" id="KW-0812">Transmembrane</keyword>
<comment type="similarity">
    <text evidence="2">Belongs to the major facilitator superfamily.</text>
</comment>
<dbReference type="OrthoDB" id="3437016at2759"/>
<gene>
    <name evidence="9" type="ORF">AAE3_LOCUS11107</name>
</gene>
<feature type="transmembrane region" description="Helical" evidence="7">
    <location>
        <begin position="501"/>
        <end position="520"/>
    </location>
</feature>
<evidence type="ECO:0000256" key="7">
    <source>
        <dbReference type="SAM" id="Phobius"/>
    </source>
</evidence>
<keyword evidence="6 7" id="KW-0472">Membrane</keyword>
<feature type="transmembrane region" description="Helical" evidence="7">
    <location>
        <begin position="188"/>
        <end position="209"/>
    </location>
</feature>
<dbReference type="GO" id="GO:0015174">
    <property type="term" value="F:basic amino acid transmembrane transporter activity"/>
    <property type="evidence" value="ECO:0007669"/>
    <property type="project" value="TreeGrafter"/>
</dbReference>
<keyword evidence="10" id="KW-1185">Reference proteome</keyword>
<feature type="transmembrane region" description="Helical" evidence="7">
    <location>
        <begin position="333"/>
        <end position="354"/>
    </location>
</feature>
<dbReference type="PANTHER" id="PTHR23501">
    <property type="entry name" value="MAJOR FACILITATOR SUPERFAMILY"/>
    <property type="match status" value="1"/>
</dbReference>
<dbReference type="Proteomes" id="UP000467700">
    <property type="component" value="Unassembled WGS sequence"/>
</dbReference>
<evidence type="ECO:0000313" key="9">
    <source>
        <dbReference type="EMBL" id="CAA7268906.1"/>
    </source>
</evidence>